<dbReference type="GO" id="GO:0005886">
    <property type="term" value="C:plasma membrane"/>
    <property type="evidence" value="ECO:0007669"/>
    <property type="project" value="UniProtKB-SubCell"/>
</dbReference>
<dbReference type="SUPFAM" id="SSF161098">
    <property type="entry name" value="MetI-like"/>
    <property type="match status" value="2"/>
</dbReference>
<accession>I4YQ18</accession>
<feature type="transmembrane region" description="Helical" evidence="8">
    <location>
        <begin position="101"/>
        <end position="122"/>
    </location>
</feature>
<dbReference type="PROSITE" id="PS50928">
    <property type="entry name" value="ABC_TM1"/>
    <property type="match status" value="2"/>
</dbReference>
<keyword evidence="5 8" id="KW-0812">Transmembrane</keyword>
<dbReference type="eggNOG" id="COG1178">
    <property type="taxonomic scope" value="Bacteria"/>
</dbReference>
<comment type="similarity">
    <text evidence="8">Belongs to the binding-protein-dependent transport system permease family.</text>
</comment>
<sequence length="602" mass="63121" precursor="true">MRDRFQTKSFLERGGFGLLALVALLVFAFDVLPALRLLIAALFPGGTFNPDAMLSTLSSRSASSAARATFETALWSTFLALPLGTVMALILGITDLRGRRIASFLFVLSVMISPQVIALAFLHLTGPASPILNALGLAPGAGSANPMLGRGGIILVLGLHHAPLVYVVMSAGLKRIPLAVVEAARIDGARPIGILTDHLLPLLRPHLVGAALLAFVAGIGNFGIPALLGAPVNYLTLPVLIYRRLSSFGTGMIGDVSALGLLVAAIAIVCVAASQVLTRRGGVHLEDDTPLKPFWTLGRARITAEIFVGAVLATTLLLPILSLMASALVPSYGMPLSIATITLDNFVEVLVRQDVTIRAFANSLLYAGGAALLLSLTVVPVAYGLIRLMGRWRILAISLVEISYVLPGIVLAIACILLFLKPLPLVRVSLYATPWIIVFAYLARFLSVALKPVLAGMAQADVAQEEAAAIDGARLAQRLFGIVLPSLLPAAVAGGLMAFLLAFSELTVSALLWSAGTETIGVVLYNLEEAGLASQASAVAIVIVAVVTVAMLVLDALGKYLPEGALPWQCEPHAEDQARMNAFHAPARSPAVSRLEPKAALS</sequence>
<keyword evidence="11" id="KW-1185">Reference proteome</keyword>
<keyword evidence="7 8" id="KW-0472">Membrane</keyword>
<dbReference type="Proteomes" id="UP000003947">
    <property type="component" value="Unassembled WGS sequence"/>
</dbReference>
<dbReference type="Pfam" id="PF00528">
    <property type="entry name" value="BPD_transp_1"/>
    <property type="match status" value="2"/>
</dbReference>
<name>I4YQ18_9HYPH</name>
<evidence type="ECO:0000256" key="2">
    <source>
        <dbReference type="ARBA" id="ARBA00022448"/>
    </source>
</evidence>
<comment type="subcellular location">
    <subcellularLocation>
        <location evidence="1">Cell inner membrane</location>
        <topology evidence="1">Multi-pass membrane protein</topology>
    </subcellularLocation>
    <subcellularLocation>
        <location evidence="8">Cell membrane</location>
        <topology evidence="8">Multi-pass membrane protein</topology>
    </subcellularLocation>
</comment>
<dbReference type="RefSeq" id="WP_009764747.1">
    <property type="nucleotide sequence ID" value="NZ_CP141048.1"/>
</dbReference>
<evidence type="ECO:0000313" key="11">
    <source>
        <dbReference type="Proteomes" id="UP000003947"/>
    </source>
</evidence>
<evidence type="ECO:0000256" key="7">
    <source>
        <dbReference type="ARBA" id="ARBA00023136"/>
    </source>
</evidence>
<evidence type="ECO:0000256" key="5">
    <source>
        <dbReference type="ARBA" id="ARBA00022692"/>
    </source>
</evidence>
<feature type="transmembrane region" description="Helical" evidence="8">
    <location>
        <begin position="207"/>
        <end position="228"/>
    </location>
</feature>
<dbReference type="InterPro" id="IPR000515">
    <property type="entry name" value="MetI-like"/>
</dbReference>
<proteinExistence type="inferred from homology"/>
<dbReference type="EMBL" id="JH660647">
    <property type="protein sequence ID" value="EIM26060.1"/>
    <property type="molecule type" value="Genomic_DNA"/>
</dbReference>
<feature type="domain" description="ABC transmembrane type-1" evidence="9">
    <location>
        <begin position="360"/>
        <end position="554"/>
    </location>
</feature>
<dbReference type="PANTHER" id="PTHR43357:SF4">
    <property type="entry name" value="INNER MEMBRANE ABC TRANSPORTER PERMEASE PROTEIN YDCV"/>
    <property type="match status" value="1"/>
</dbReference>
<feature type="domain" description="ABC transmembrane type-1" evidence="9">
    <location>
        <begin position="66"/>
        <end position="274"/>
    </location>
</feature>
<evidence type="ECO:0000256" key="8">
    <source>
        <dbReference type="RuleBase" id="RU363032"/>
    </source>
</evidence>
<protein>
    <submittedName>
        <fullName evidence="10">ABC-type Fe3+ transport system, permease component</fullName>
    </submittedName>
</protein>
<dbReference type="AlphaFoldDB" id="I4YQ18"/>
<feature type="transmembrane region" description="Helical" evidence="8">
    <location>
        <begin position="147"/>
        <end position="168"/>
    </location>
</feature>
<feature type="transmembrane region" description="Helical" evidence="8">
    <location>
        <begin position="73"/>
        <end position="94"/>
    </location>
</feature>
<gene>
    <name evidence="10" type="ORF">MicloDRAFT_00067920</name>
</gene>
<dbReference type="PANTHER" id="PTHR43357">
    <property type="entry name" value="INNER MEMBRANE ABC TRANSPORTER PERMEASE PROTEIN YDCV"/>
    <property type="match status" value="1"/>
</dbReference>
<dbReference type="InterPro" id="IPR035906">
    <property type="entry name" value="MetI-like_sf"/>
</dbReference>
<dbReference type="PATRIC" id="fig|864069.3.peg.7259"/>
<dbReference type="HOGENOM" id="CLU_021838_2_1_5"/>
<keyword evidence="6 8" id="KW-1133">Transmembrane helix</keyword>
<reference evidence="10 11" key="1">
    <citation type="submission" date="2012-02" db="EMBL/GenBank/DDBJ databases">
        <title>Improved High-Quality Draft sequence of Microvirga sp. WSM3557.</title>
        <authorList>
            <consortium name="US DOE Joint Genome Institute"/>
            <person name="Lucas S."/>
            <person name="Han J."/>
            <person name="Lapidus A."/>
            <person name="Cheng J.-F."/>
            <person name="Goodwin L."/>
            <person name="Pitluck S."/>
            <person name="Peters L."/>
            <person name="Zhang X."/>
            <person name="Detter J.C."/>
            <person name="Han C."/>
            <person name="Tapia R."/>
            <person name="Land M."/>
            <person name="Hauser L."/>
            <person name="Kyrpides N."/>
            <person name="Ivanova N."/>
            <person name="Pagani I."/>
            <person name="Brau L."/>
            <person name="Yates R."/>
            <person name="O'Hara G."/>
            <person name="Rui T."/>
            <person name="Howieson J."/>
            <person name="Reeve W."/>
            <person name="Woyke T."/>
        </authorList>
    </citation>
    <scope>NUCLEOTIDE SEQUENCE [LARGE SCALE GENOMIC DNA]</scope>
    <source>
        <strain evidence="10 11">WSM3557</strain>
    </source>
</reference>
<evidence type="ECO:0000313" key="10">
    <source>
        <dbReference type="EMBL" id="EIM26060.1"/>
    </source>
</evidence>
<feature type="transmembrane region" description="Helical" evidence="8">
    <location>
        <begin position="432"/>
        <end position="450"/>
    </location>
</feature>
<dbReference type="STRING" id="864069.MicloDRAFT_00067920"/>
<keyword evidence="3" id="KW-1003">Cell membrane</keyword>
<dbReference type="Gene3D" id="1.10.3720.10">
    <property type="entry name" value="MetI-like"/>
    <property type="match status" value="2"/>
</dbReference>
<feature type="transmembrane region" description="Helical" evidence="8">
    <location>
        <begin position="248"/>
        <end position="273"/>
    </location>
</feature>
<feature type="transmembrane region" description="Helical" evidence="8">
    <location>
        <begin position="532"/>
        <end position="554"/>
    </location>
</feature>
<organism evidence="10 11">
    <name type="scientific">Microvirga lotononidis</name>
    <dbReference type="NCBI Taxonomy" id="864069"/>
    <lineage>
        <taxon>Bacteria</taxon>
        <taxon>Pseudomonadati</taxon>
        <taxon>Pseudomonadota</taxon>
        <taxon>Alphaproteobacteria</taxon>
        <taxon>Hyphomicrobiales</taxon>
        <taxon>Methylobacteriaceae</taxon>
        <taxon>Microvirga</taxon>
    </lineage>
</organism>
<evidence type="ECO:0000256" key="1">
    <source>
        <dbReference type="ARBA" id="ARBA00004429"/>
    </source>
</evidence>
<dbReference type="CDD" id="cd06261">
    <property type="entry name" value="TM_PBP2"/>
    <property type="match status" value="2"/>
</dbReference>
<keyword evidence="4" id="KW-0997">Cell inner membrane</keyword>
<keyword evidence="2 8" id="KW-0813">Transport</keyword>
<feature type="transmembrane region" description="Helical" evidence="8">
    <location>
        <begin position="364"/>
        <end position="386"/>
    </location>
</feature>
<evidence type="ECO:0000256" key="4">
    <source>
        <dbReference type="ARBA" id="ARBA00022519"/>
    </source>
</evidence>
<evidence type="ECO:0000259" key="9">
    <source>
        <dbReference type="PROSITE" id="PS50928"/>
    </source>
</evidence>
<dbReference type="GO" id="GO:0055085">
    <property type="term" value="P:transmembrane transport"/>
    <property type="evidence" value="ECO:0007669"/>
    <property type="project" value="InterPro"/>
</dbReference>
<feature type="transmembrane region" description="Helical" evidence="8">
    <location>
        <begin position="398"/>
        <end position="420"/>
    </location>
</feature>
<evidence type="ECO:0000256" key="6">
    <source>
        <dbReference type="ARBA" id="ARBA00022989"/>
    </source>
</evidence>
<feature type="transmembrane region" description="Helical" evidence="8">
    <location>
        <begin position="306"/>
        <end position="329"/>
    </location>
</feature>
<feature type="transmembrane region" description="Helical" evidence="8">
    <location>
        <begin position="479"/>
        <end position="503"/>
    </location>
</feature>
<feature type="transmembrane region" description="Helical" evidence="8">
    <location>
        <begin position="16"/>
        <end position="43"/>
    </location>
</feature>
<evidence type="ECO:0000256" key="3">
    <source>
        <dbReference type="ARBA" id="ARBA00022475"/>
    </source>
</evidence>